<sequence length="149" mass="16644">MLGHWRRYCFSESSSNGSQHDDFRGRCALLLRVNLAYLPASCTGNLASFPPPTEKYSYLIPATDERYRDICKAAVSSIVRTLTRHISRGEYESGACSAWKAKVRKMRLWAGFKEGAAHRSNTEARVAATTLMAIAITGFYDLEQWISGA</sequence>
<evidence type="ECO:0000313" key="2">
    <source>
        <dbReference type="Proteomes" id="UP000807025"/>
    </source>
</evidence>
<keyword evidence="2" id="KW-1185">Reference proteome</keyword>
<reference evidence="1" key="1">
    <citation type="submission" date="2020-11" db="EMBL/GenBank/DDBJ databases">
        <authorList>
            <consortium name="DOE Joint Genome Institute"/>
            <person name="Ahrendt S."/>
            <person name="Riley R."/>
            <person name="Andreopoulos W."/>
            <person name="Labutti K."/>
            <person name="Pangilinan J."/>
            <person name="Ruiz-Duenas F.J."/>
            <person name="Barrasa J.M."/>
            <person name="Sanchez-Garcia M."/>
            <person name="Camarero S."/>
            <person name="Miyauchi S."/>
            <person name="Serrano A."/>
            <person name="Linde D."/>
            <person name="Babiker R."/>
            <person name="Drula E."/>
            <person name="Ayuso-Fernandez I."/>
            <person name="Pacheco R."/>
            <person name="Padilla G."/>
            <person name="Ferreira P."/>
            <person name="Barriuso J."/>
            <person name="Kellner H."/>
            <person name="Castanera R."/>
            <person name="Alfaro M."/>
            <person name="Ramirez L."/>
            <person name="Pisabarro A.G."/>
            <person name="Kuo A."/>
            <person name="Tritt A."/>
            <person name="Lipzen A."/>
            <person name="He G."/>
            <person name="Yan M."/>
            <person name="Ng V."/>
            <person name="Cullen D."/>
            <person name="Martin F."/>
            <person name="Rosso M.-N."/>
            <person name="Henrissat B."/>
            <person name="Hibbett D."/>
            <person name="Martinez A.T."/>
            <person name="Grigoriev I.V."/>
        </authorList>
    </citation>
    <scope>NUCLEOTIDE SEQUENCE</scope>
    <source>
        <strain evidence="1">ATCC 90797</strain>
    </source>
</reference>
<accession>A0A9P6DGM7</accession>
<dbReference type="AlphaFoldDB" id="A0A9P6DGM7"/>
<comment type="caution">
    <text evidence="1">The sequence shown here is derived from an EMBL/GenBank/DDBJ whole genome shotgun (WGS) entry which is preliminary data.</text>
</comment>
<gene>
    <name evidence="1" type="ORF">BDN71DRAFT_673650</name>
</gene>
<evidence type="ECO:0000313" key="1">
    <source>
        <dbReference type="EMBL" id="KAF9496899.1"/>
    </source>
</evidence>
<proteinExistence type="predicted"/>
<dbReference type="EMBL" id="MU154548">
    <property type="protein sequence ID" value="KAF9496899.1"/>
    <property type="molecule type" value="Genomic_DNA"/>
</dbReference>
<name>A0A9P6DGM7_PLEER</name>
<organism evidence="1 2">
    <name type="scientific">Pleurotus eryngii</name>
    <name type="common">Boletus of the steppes</name>
    <dbReference type="NCBI Taxonomy" id="5323"/>
    <lineage>
        <taxon>Eukaryota</taxon>
        <taxon>Fungi</taxon>
        <taxon>Dikarya</taxon>
        <taxon>Basidiomycota</taxon>
        <taxon>Agaricomycotina</taxon>
        <taxon>Agaricomycetes</taxon>
        <taxon>Agaricomycetidae</taxon>
        <taxon>Agaricales</taxon>
        <taxon>Pleurotineae</taxon>
        <taxon>Pleurotaceae</taxon>
        <taxon>Pleurotus</taxon>
    </lineage>
</organism>
<dbReference type="Proteomes" id="UP000807025">
    <property type="component" value="Unassembled WGS sequence"/>
</dbReference>
<protein>
    <submittedName>
        <fullName evidence="1">Uncharacterized protein</fullName>
    </submittedName>
</protein>